<dbReference type="KEGG" id="tbw:NCTC13354_01399"/>
<evidence type="ECO:0000313" key="3">
    <source>
        <dbReference type="Proteomes" id="UP000269542"/>
    </source>
</evidence>
<feature type="region of interest" description="Disordered" evidence="1">
    <location>
        <begin position="88"/>
        <end position="140"/>
    </location>
</feature>
<sequence>MVSISRRASRATEEIPVTVWAWLTKHLDVRGAPIAHAAPGALAGRKAAVSLARMRTGSHASKVTVGLGRKLAVGLPRKIALSVGGGQIRSAEPVGRRGTASRRNDAEKTALSRPESAFPLAESLRRQAGRPQLVGRQERA</sequence>
<reference evidence="2 3" key="1">
    <citation type="submission" date="2018-12" db="EMBL/GenBank/DDBJ databases">
        <authorList>
            <consortium name="Pathogen Informatics"/>
        </authorList>
    </citation>
    <scope>NUCLEOTIDE SEQUENCE [LARGE SCALE GENOMIC DNA]</scope>
    <source>
        <strain evidence="2 3">NCTC13354</strain>
    </source>
</reference>
<organism evidence="2 3">
    <name type="scientific">Trueperella bialowiezensis</name>
    <dbReference type="NCBI Taxonomy" id="312285"/>
    <lineage>
        <taxon>Bacteria</taxon>
        <taxon>Bacillati</taxon>
        <taxon>Actinomycetota</taxon>
        <taxon>Actinomycetes</taxon>
        <taxon>Actinomycetales</taxon>
        <taxon>Actinomycetaceae</taxon>
        <taxon>Trueperella</taxon>
    </lineage>
</organism>
<keyword evidence="3" id="KW-1185">Reference proteome</keyword>
<proteinExistence type="predicted"/>
<dbReference type="EMBL" id="LR134476">
    <property type="protein sequence ID" value="VEI13678.1"/>
    <property type="molecule type" value="Genomic_DNA"/>
</dbReference>
<evidence type="ECO:0000256" key="1">
    <source>
        <dbReference type="SAM" id="MobiDB-lite"/>
    </source>
</evidence>
<dbReference type="Proteomes" id="UP000269542">
    <property type="component" value="Chromosome"/>
</dbReference>
<accession>A0A448PFJ0</accession>
<gene>
    <name evidence="2" type="ORF">NCTC13354_01399</name>
</gene>
<dbReference type="AlphaFoldDB" id="A0A448PFJ0"/>
<name>A0A448PFJ0_9ACTO</name>
<protein>
    <submittedName>
        <fullName evidence="2">Uncharacterized protein</fullName>
    </submittedName>
</protein>
<evidence type="ECO:0000313" key="2">
    <source>
        <dbReference type="EMBL" id="VEI13678.1"/>
    </source>
</evidence>